<name>A0A9N8DNM2_9STRA</name>
<dbReference type="AlphaFoldDB" id="A0A9N8DNM2"/>
<evidence type="ECO:0000256" key="2">
    <source>
        <dbReference type="PROSITE-ProRule" id="PRU00708"/>
    </source>
</evidence>
<dbReference type="InterPro" id="IPR033443">
    <property type="entry name" value="PROP1-like_PPR_dom"/>
</dbReference>
<dbReference type="InterPro" id="IPR011990">
    <property type="entry name" value="TPR-like_helical_dom_sf"/>
</dbReference>
<evidence type="ECO:0000256" key="1">
    <source>
        <dbReference type="ARBA" id="ARBA00022737"/>
    </source>
</evidence>
<organism evidence="5 6">
    <name type="scientific">Seminavis robusta</name>
    <dbReference type="NCBI Taxonomy" id="568900"/>
    <lineage>
        <taxon>Eukaryota</taxon>
        <taxon>Sar</taxon>
        <taxon>Stramenopiles</taxon>
        <taxon>Ochrophyta</taxon>
        <taxon>Bacillariophyta</taxon>
        <taxon>Bacillariophyceae</taxon>
        <taxon>Bacillariophycidae</taxon>
        <taxon>Naviculales</taxon>
        <taxon>Naviculaceae</taxon>
        <taxon>Seminavis</taxon>
    </lineage>
</organism>
<sequence length="1193" mass="134420">MSLLWNSARKAVTTKKLLRRGPFHRTWHPQRQFSLGSTWASFATDKENNQDNKSHYPISSIPAKQQTSFRDGLFRGNRSDVLRMLAAKTQALLDIPIGRWTAQHRRDAIHLLDHWTEGSRENARKDLSRQKQEQRRRRPPAKIDRNSISGAAQSVLSSFALLERLLVEQQRGKGVDLLERELIHTLILNGVIHNWSVCWRDIQSKNDRNCPEAKGDAEHLAKVLLEYTPENVLSRINAYAARSRGRLIPNKFTYHCLMEGAAASQTTSFAVKVLDIMSKGEPTNNTNNLLEEDSDNASSFGMLDRETYSKFIRIMDDPTQAEAILEHMNSQFVKTGMSIFKPTTKEFNAVIKAWTQNCNGNYKYASDRAQSILRRMVDLSADDGPLKDSADPDFRTYSLVLRSMANWILSVKDDNMTFAKDYQYVGEVAESLLDDMKEEFRKSKGGKKLRPDVVSYNGVLFIWTLLGNAERAEALLERMYEDYKIYNNHRAEPNTISFNSVMNAWINNQRANLDTTSVQSSMDGSTSGAGERAEAIFRRMKELHQSGALKNVKPNFESYFAVMRCWGGTKRKDAGDRSLSILREAEAAQIETGDTLLRPSSYGAVIHAYANAGLAQEAERVATEFHRQFYKFGNKSTKPEMQHLAMLLNAWAKSGHPDAPKRAETILRESERLYDEGIISERPDTVSYTNVLECFARSSQPGSAERAEALLNEMNRRARNGESHLQPNLVSYRHLLHAYSSLGLVRKSEALLGEMVAESKRGNGSWKPNVKVMNLVLSAISNSNYPDTGQRAFAFLNRIEHLIAKNKVDGKPDVVTYTLLLKCLSNSDDPDAGKQAESVLDKMEARAILGETSVAPNTFTYSTVIQIYGRAGKPQEAEALLERMHLKYGEGNADVKPNVRTFTSVLQAWSRSDDTRAPERGLAILRRMQELDTKGVLDDVKPNGFIYAAVLGCVSSRQGNSQLALELLDEMELLGEREQKAETQVVCFNNALEAFALDGDGIGAQQLVARWHHKLENGKIAARPNLTTWNNLLEAWCNSADPNAHIRAESLFDRMQALCELGELVSGPDAASISTLLACYAKAPDGVNKKKVHAVLDQLSLRSASELSMYEHLMIIRSLCQLEDGELLVRAEQILQRMLKEYHHDSSKWNPKSIRAAFDTLARAWENSTETQGSEYARRLRQQLRSMNLQLKR</sequence>
<evidence type="ECO:0000256" key="3">
    <source>
        <dbReference type="SAM" id="MobiDB-lite"/>
    </source>
</evidence>
<dbReference type="PANTHER" id="PTHR47932:SF44">
    <property type="entry name" value="MIOREX COMPLEX COMPONENT 1"/>
    <property type="match status" value="1"/>
</dbReference>
<keyword evidence="1" id="KW-0677">Repeat</keyword>
<gene>
    <name evidence="5" type="ORF">SEMRO_178_G078240.1</name>
</gene>
<feature type="region of interest" description="Disordered" evidence="3">
    <location>
        <begin position="120"/>
        <end position="147"/>
    </location>
</feature>
<dbReference type="Proteomes" id="UP001153069">
    <property type="component" value="Unassembled WGS sequence"/>
</dbReference>
<feature type="domain" description="PROP1-like PPR" evidence="4">
    <location>
        <begin position="816"/>
        <end position="915"/>
    </location>
</feature>
<dbReference type="NCBIfam" id="TIGR00756">
    <property type="entry name" value="PPR"/>
    <property type="match status" value="1"/>
</dbReference>
<proteinExistence type="predicted"/>
<comment type="caution">
    <text evidence="5">The sequence shown here is derived from an EMBL/GenBank/DDBJ whole genome shotgun (WGS) entry which is preliminary data.</text>
</comment>
<dbReference type="Pfam" id="PF01535">
    <property type="entry name" value="PPR"/>
    <property type="match status" value="2"/>
</dbReference>
<evidence type="ECO:0000259" key="4">
    <source>
        <dbReference type="Pfam" id="PF17177"/>
    </source>
</evidence>
<dbReference type="Gene3D" id="1.25.40.10">
    <property type="entry name" value="Tetratricopeptide repeat domain"/>
    <property type="match status" value="5"/>
</dbReference>
<reference evidence="5" key="1">
    <citation type="submission" date="2020-06" db="EMBL/GenBank/DDBJ databases">
        <authorList>
            <consortium name="Plant Systems Biology data submission"/>
        </authorList>
    </citation>
    <scope>NUCLEOTIDE SEQUENCE</scope>
    <source>
        <strain evidence="5">D6</strain>
    </source>
</reference>
<feature type="compositionally biased region" description="Basic and acidic residues" evidence="3">
    <location>
        <begin position="120"/>
        <end position="133"/>
    </location>
</feature>
<dbReference type="EMBL" id="CAICTM010000177">
    <property type="protein sequence ID" value="CAB9503870.1"/>
    <property type="molecule type" value="Genomic_DNA"/>
</dbReference>
<evidence type="ECO:0000313" key="6">
    <source>
        <dbReference type="Proteomes" id="UP001153069"/>
    </source>
</evidence>
<feature type="repeat" description="PPR" evidence="2">
    <location>
        <begin position="857"/>
        <end position="887"/>
    </location>
</feature>
<dbReference type="OrthoDB" id="185373at2759"/>
<protein>
    <submittedName>
        <fullName evidence="5">Pentatricopeptide repeat-containing protein</fullName>
    </submittedName>
</protein>
<evidence type="ECO:0000313" key="5">
    <source>
        <dbReference type="EMBL" id="CAB9503870.1"/>
    </source>
</evidence>
<keyword evidence="6" id="KW-1185">Reference proteome</keyword>
<accession>A0A9N8DNM2</accession>
<dbReference type="PANTHER" id="PTHR47932">
    <property type="entry name" value="ATPASE EXPRESSION PROTEIN 3"/>
    <property type="match status" value="1"/>
</dbReference>
<dbReference type="Pfam" id="PF13812">
    <property type="entry name" value="PPR_3"/>
    <property type="match status" value="1"/>
</dbReference>
<dbReference type="InterPro" id="IPR002885">
    <property type="entry name" value="PPR_rpt"/>
</dbReference>
<dbReference type="PROSITE" id="PS51375">
    <property type="entry name" value="PPR"/>
    <property type="match status" value="1"/>
</dbReference>
<dbReference type="Pfam" id="PF17177">
    <property type="entry name" value="PPR_long"/>
    <property type="match status" value="1"/>
</dbReference>